<dbReference type="EnsemblMetazoa" id="MESCA003166-RA">
    <property type="protein sequence ID" value="MESCA003166-PA"/>
    <property type="gene ID" value="MESCA003166"/>
</dbReference>
<evidence type="ECO:0000256" key="1">
    <source>
        <dbReference type="SAM" id="Phobius"/>
    </source>
</evidence>
<organism evidence="2 3">
    <name type="scientific">Megaselia scalaris</name>
    <name type="common">Humpbacked fly</name>
    <name type="synonym">Phora scalaris</name>
    <dbReference type="NCBI Taxonomy" id="36166"/>
    <lineage>
        <taxon>Eukaryota</taxon>
        <taxon>Metazoa</taxon>
        <taxon>Ecdysozoa</taxon>
        <taxon>Arthropoda</taxon>
        <taxon>Hexapoda</taxon>
        <taxon>Insecta</taxon>
        <taxon>Pterygota</taxon>
        <taxon>Neoptera</taxon>
        <taxon>Endopterygota</taxon>
        <taxon>Diptera</taxon>
        <taxon>Brachycera</taxon>
        <taxon>Muscomorpha</taxon>
        <taxon>Platypezoidea</taxon>
        <taxon>Phoridae</taxon>
        <taxon>Megaseliini</taxon>
        <taxon>Megaselia</taxon>
    </lineage>
</organism>
<dbReference type="HOGENOM" id="CLU_1724397_0_0_1"/>
<keyword evidence="3" id="KW-1185">Reference proteome</keyword>
<dbReference type="EMBL" id="CAQQ02168967">
    <property type="status" value="NOT_ANNOTATED_CDS"/>
    <property type="molecule type" value="Genomic_DNA"/>
</dbReference>
<sequence length="152" mass="17401">MCYIAKCCCLGLRIASVVIAHLQGFLSIGGIYAVSWILYRKDVFPDYFDIIFPIWIVILYYVSFIMSAILGFLYACQIWRLRPAILPFWIVNAVLQTIFFTFTTGFYIYCLSLKTTSDDPDYLKKVGYITLFNVGELALQVFILVAIALTVQ</sequence>
<reference evidence="2" key="2">
    <citation type="submission" date="2015-06" db="UniProtKB">
        <authorList>
            <consortium name="EnsemblMetazoa"/>
        </authorList>
    </citation>
    <scope>IDENTIFICATION</scope>
</reference>
<protein>
    <recommendedName>
        <fullName evidence="4">MARVEL domain-containing protein</fullName>
    </recommendedName>
</protein>
<keyword evidence="1" id="KW-1133">Transmembrane helix</keyword>
<evidence type="ECO:0000313" key="2">
    <source>
        <dbReference type="EnsemblMetazoa" id="MESCA003166-PA"/>
    </source>
</evidence>
<reference evidence="3" key="1">
    <citation type="submission" date="2013-02" db="EMBL/GenBank/DDBJ databases">
        <authorList>
            <person name="Hughes D."/>
        </authorList>
    </citation>
    <scope>NUCLEOTIDE SEQUENCE</scope>
    <source>
        <strain>Durham</strain>
        <strain evidence="3">NC isolate 2 -- Noor lab</strain>
    </source>
</reference>
<evidence type="ECO:0008006" key="4">
    <source>
        <dbReference type="Google" id="ProtNLM"/>
    </source>
</evidence>
<accession>T1GI97</accession>
<name>T1GI97_MEGSC</name>
<proteinExistence type="predicted"/>
<feature type="transmembrane region" description="Helical" evidence="1">
    <location>
        <begin position="50"/>
        <end position="74"/>
    </location>
</feature>
<dbReference type="AlphaFoldDB" id="T1GI97"/>
<evidence type="ECO:0000313" key="3">
    <source>
        <dbReference type="Proteomes" id="UP000015102"/>
    </source>
</evidence>
<feature type="transmembrane region" description="Helical" evidence="1">
    <location>
        <begin position="12"/>
        <end position="38"/>
    </location>
</feature>
<feature type="transmembrane region" description="Helical" evidence="1">
    <location>
        <begin position="86"/>
        <end position="109"/>
    </location>
</feature>
<keyword evidence="1" id="KW-0812">Transmembrane</keyword>
<dbReference type="Proteomes" id="UP000015102">
    <property type="component" value="Unassembled WGS sequence"/>
</dbReference>
<keyword evidence="1" id="KW-0472">Membrane</keyword>
<feature type="transmembrane region" description="Helical" evidence="1">
    <location>
        <begin position="129"/>
        <end position="151"/>
    </location>
</feature>